<dbReference type="AlphaFoldDB" id="A0A383BKP3"/>
<dbReference type="Gene3D" id="2.120.10.30">
    <property type="entry name" value="TolB, C-terminal domain"/>
    <property type="match status" value="1"/>
</dbReference>
<protein>
    <recommendedName>
        <fullName evidence="2">SMP-30/Gluconolactonase/LRE-like region domain-containing protein</fullName>
    </recommendedName>
</protein>
<feature type="non-terminal residue" evidence="1">
    <location>
        <position position="76"/>
    </location>
</feature>
<dbReference type="SUPFAM" id="SSF63829">
    <property type="entry name" value="Calcium-dependent phosphotriesterase"/>
    <property type="match status" value="1"/>
</dbReference>
<dbReference type="EMBL" id="UINC01201181">
    <property type="protein sequence ID" value="SVE20401.1"/>
    <property type="molecule type" value="Genomic_DNA"/>
</dbReference>
<sequence length="76" mass="8668">MNEQFSKILRAPYAEMLATGFGFTEGPVWGKDGFIYFVDIRTSRQLRWSRKTGTEIVRTNTGEGNGTTFDRLGRMV</sequence>
<dbReference type="InterPro" id="IPR011042">
    <property type="entry name" value="6-blade_b-propeller_TolB-like"/>
</dbReference>
<gene>
    <name evidence="1" type="ORF">METZ01_LOCUS473255</name>
</gene>
<dbReference type="InterPro" id="IPR051262">
    <property type="entry name" value="SMP-30/CGR1_Lactonase"/>
</dbReference>
<name>A0A383BKP3_9ZZZZ</name>
<dbReference type="PANTHER" id="PTHR47572:SF4">
    <property type="entry name" value="LACTONASE DRP35"/>
    <property type="match status" value="1"/>
</dbReference>
<dbReference type="PANTHER" id="PTHR47572">
    <property type="entry name" value="LIPOPROTEIN-RELATED"/>
    <property type="match status" value="1"/>
</dbReference>
<reference evidence="1" key="1">
    <citation type="submission" date="2018-05" db="EMBL/GenBank/DDBJ databases">
        <authorList>
            <person name="Lanie J.A."/>
            <person name="Ng W.-L."/>
            <person name="Kazmierczak K.M."/>
            <person name="Andrzejewski T.M."/>
            <person name="Davidsen T.M."/>
            <person name="Wayne K.J."/>
            <person name="Tettelin H."/>
            <person name="Glass J.I."/>
            <person name="Rusch D."/>
            <person name="Podicherti R."/>
            <person name="Tsui H.-C.T."/>
            <person name="Winkler M.E."/>
        </authorList>
    </citation>
    <scope>NUCLEOTIDE SEQUENCE</scope>
</reference>
<proteinExistence type="predicted"/>
<evidence type="ECO:0000313" key="1">
    <source>
        <dbReference type="EMBL" id="SVE20401.1"/>
    </source>
</evidence>
<organism evidence="1">
    <name type="scientific">marine metagenome</name>
    <dbReference type="NCBI Taxonomy" id="408172"/>
    <lineage>
        <taxon>unclassified sequences</taxon>
        <taxon>metagenomes</taxon>
        <taxon>ecological metagenomes</taxon>
    </lineage>
</organism>
<evidence type="ECO:0008006" key="2">
    <source>
        <dbReference type="Google" id="ProtNLM"/>
    </source>
</evidence>
<accession>A0A383BKP3</accession>